<dbReference type="GO" id="GO:0005737">
    <property type="term" value="C:cytoplasm"/>
    <property type="evidence" value="ECO:0007669"/>
    <property type="project" value="TreeGrafter"/>
</dbReference>
<sequence length="135" mass="14913">MAKKVGVLPWRRVASGVEVLLITTRDTRRWVVPKGSIERDLSAQESAEREAFEEAGVLGVMAPLPIGSFRHARGPAELGADDVALYAMQVRAECAVWPEHGQRDIEWLPIDQAAERVDSPELAALIRRFAKQEAA</sequence>
<dbReference type="GO" id="GO:1901911">
    <property type="term" value="P:adenosine 5'-(hexahydrogen pentaphosphate) catabolic process"/>
    <property type="evidence" value="ECO:0007669"/>
    <property type="project" value="TreeGrafter"/>
</dbReference>
<dbReference type="GO" id="GO:1901907">
    <property type="term" value="P:diadenosine pentaphosphate catabolic process"/>
    <property type="evidence" value="ECO:0007669"/>
    <property type="project" value="TreeGrafter"/>
</dbReference>
<feature type="domain" description="Nudix hydrolase" evidence="5">
    <location>
        <begin position="1"/>
        <end position="130"/>
    </location>
</feature>
<dbReference type="GO" id="GO:0034431">
    <property type="term" value="F:bis(5'-adenosyl)-hexaphosphatase activity"/>
    <property type="evidence" value="ECO:0007669"/>
    <property type="project" value="TreeGrafter"/>
</dbReference>
<dbReference type="Pfam" id="PF00293">
    <property type="entry name" value="NUDIX"/>
    <property type="match status" value="1"/>
</dbReference>
<evidence type="ECO:0000256" key="2">
    <source>
        <dbReference type="ARBA" id="ARBA00022723"/>
    </source>
</evidence>
<dbReference type="InterPro" id="IPR015797">
    <property type="entry name" value="NUDIX_hydrolase-like_dom_sf"/>
</dbReference>
<dbReference type="SUPFAM" id="SSF55811">
    <property type="entry name" value="Nudix"/>
    <property type="match status" value="1"/>
</dbReference>
<dbReference type="Proteomes" id="UP000523821">
    <property type="component" value="Unassembled WGS sequence"/>
</dbReference>
<dbReference type="PANTHER" id="PTHR12629:SF0">
    <property type="entry name" value="DIPHOSPHOINOSITOL-POLYPHOSPHATE DIPHOSPHATASE"/>
    <property type="match status" value="1"/>
</dbReference>
<dbReference type="PANTHER" id="PTHR12629">
    <property type="entry name" value="DIPHOSPHOINOSITOL POLYPHOSPHATE PHOSPHOHYDROLASE"/>
    <property type="match status" value="1"/>
</dbReference>
<evidence type="ECO:0000256" key="3">
    <source>
        <dbReference type="ARBA" id="ARBA00022801"/>
    </source>
</evidence>
<reference evidence="6 7" key="1">
    <citation type="submission" date="2020-08" db="EMBL/GenBank/DDBJ databases">
        <title>Genomic Encyclopedia of Type Strains, Phase IV (KMG-IV): sequencing the most valuable type-strain genomes for metagenomic binning, comparative biology and taxonomic classification.</title>
        <authorList>
            <person name="Goeker M."/>
        </authorList>
    </citation>
    <scope>NUCLEOTIDE SEQUENCE [LARGE SCALE GENOMIC DNA]</scope>
    <source>
        <strain evidence="6 7">DSM 16268</strain>
    </source>
</reference>
<comment type="caution">
    <text evidence="6">The sequence shown here is derived from an EMBL/GenBank/DDBJ whole genome shotgun (WGS) entry which is preliminary data.</text>
</comment>
<dbReference type="PROSITE" id="PS51462">
    <property type="entry name" value="NUDIX"/>
    <property type="match status" value="1"/>
</dbReference>
<keyword evidence="3" id="KW-0378">Hydrolase</keyword>
<organism evidence="6 7">
    <name type="scientific">Prosthecomicrobium pneumaticum</name>
    <dbReference type="NCBI Taxonomy" id="81895"/>
    <lineage>
        <taxon>Bacteria</taxon>
        <taxon>Pseudomonadati</taxon>
        <taxon>Pseudomonadota</taxon>
        <taxon>Alphaproteobacteria</taxon>
        <taxon>Hyphomicrobiales</taxon>
        <taxon>Kaistiaceae</taxon>
        <taxon>Prosthecomicrobium</taxon>
    </lineage>
</organism>
<gene>
    <name evidence="6" type="ORF">GGQ63_001631</name>
</gene>
<dbReference type="GO" id="GO:0071543">
    <property type="term" value="P:diphosphoinositol polyphosphate metabolic process"/>
    <property type="evidence" value="ECO:0007669"/>
    <property type="project" value="TreeGrafter"/>
</dbReference>
<evidence type="ECO:0000313" key="6">
    <source>
        <dbReference type="EMBL" id="MBB5752577.1"/>
    </source>
</evidence>
<keyword evidence="7" id="KW-1185">Reference proteome</keyword>
<dbReference type="EMBL" id="JACHOO010000003">
    <property type="protein sequence ID" value="MBB5752577.1"/>
    <property type="molecule type" value="Genomic_DNA"/>
</dbReference>
<keyword evidence="2" id="KW-0479">Metal-binding</keyword>
<dbReference type="GO" id="GO:0034432">
    <property type="term" value="F:bis(5'-adenosyl)-pentaphosphatase activity"/>
    <property type="evidence" value="ECO:0007669"/>
    <property type="project" value="TreeGrafter"/>
</dbReference>
<dbReference type="Gene3D" id="3.90.79.10">
    <property type="entry name" value="Nucleoside Triphosphate Pyrophosphohydrolase"/>
    <property type="match status" value="1"/>
</dbReference>
<keyword evidence="4" id="KW-0460">Magnesium</keyword>
<protein>
    <submittedName>
        <fullName evidence="6">8-oxo-dGTP pyrophosphatase MutT (NUDIX family)</fullName>
    </submittedName>
</protein>
<dbReference type="GO" id="GO:0008486">
    <property type="term" value="F:diphosphoinositol-polyphosphate diphosphatase activity"/>
    <property type="evidence" value="ECO:0007669"/>
    <property type="project" value="TreeGrafter"/>
</dbReference>
<comment type="cofactor">
    <cofactor evidence="1">
        <name>Mg(2+)</name>
        <dbReference type="ChEBI" id="CHEBI:18420"/>
    </cofactor>
</comment>
<evidence type="ECO:0000313" key="7">
    <source>
        <dbReference type="Proteomes" id="UP000523821"/>
    </source>
</evidence>
<proteinExistence type="predicted"/>
<accession>A0A7W9FKA7</accession>
<evidence type="ECO:0000259" key="5">
    <source>
        <dbReference type="PROSITE" id="PS51462"/>
    </source>
</evidence>
<dbReference type="GO" id="GO:0000298">
    <property type="term" value="F:endopolyphosphatase activity"/>
    <property type="evidence" value="ECO:0007669"/>
    <property type="project" value="TreeGrafter"/>
</dbReference>
<dbReference type="CDD" id="cd04666">
    <property type="entry name" value="NUDIX_DIPP2_like_Nudt4"/>
    <property type="match status" value="1"/>
</dbReference>
<evidence type="ECO:0000256" key="4">
    <source>
        <dbReference type="ARBA" id="ARBA00022842"/>
    </source>
</evidence>
<dbReference type="RefSeq" id="WP_183854499.1">
    <property type="nucleotide sequence ID" value="NZ_JACHOO010000003.1"/>
</dbReference>
<dbReference type="GO" id="GO:0046872">
    <property type="term" value="F:metal ion binding"/>
    <property type="evidence" value="ECO:0007669"/>
    <property type="project" value="UniProtKB-KW"/>
</dbReference>
<dbReference type="InterPro" id="IPR000086">
    <property type="entry name" value="NUDIX_hydrolase_dom"/>
</dbReference>
<dbReference type="InterPro" id="IPR047198">
    <property type="entry name" value="DDP-like_NUDIX"/>
</dbReference>
<dbReference type="GO" id="GO:1901909">
    <property type="term" value="P:diadenosine hexaphosphate catabolic process"/>
    <property type="evidence" value="ECO:0007669"/>
    <property type="project" value="TreeGrafter"/>
</dbReference>
<name>A0A7W9FKA7_9HYPH</name>
<evidence type="ECO:0000256" key="1">
    <source>
        <dbReference type="ARBA" id="ARBA00001946"/>
    </source>
</evidence>
<dbReference type="AlphaFoldDB" id="A0A7W9FKA7"/>